<evidence type="ECO:0000256" key="2">
    <source>
        <dbReference type="ARBA" id="ARBA00006837"/>
    </source>
</evidence>
<keyword evidence="7" id="KW-0809">Transit peptide</keyword>
<dbReference type="Pfam" id="PF08566">
    <property type="entry name" value="Pam17"/>
    <property type="match status" value="1"/>
</dbReference>
<keyword evidence="10 12" id="KW-0496">Mitochondrion</keyword>
<proteinExistence type="inferred from homology"/>
<comment type="function">
    <text evidence="12">Component of the PAM complex, a complex required for the translocation of transit peptide-containing proteins from the inner membrane into the mitochondrial matrix in an ATP-dependent manner.</text>
</comment>
<keyword evidence="4 12" id="KW-0812">Transmembrane</keyword>
<accession>A0A9W9AAV6</accession>
<keyword evidence="6 12" id="KW-0653">Protein transport</keyword>
<comment type="subcellular location">
    <subcellularLocation>
        <location evidence="1 12">Mitochondrion inner membrane</location>
        <topology evidence="1 12">Multi-pass membrane protein</topology>
    </subcellularLocation>
</comment>
<reference evidence="13" key="1">
    <citation type="submission" date="2022-08" db="EMBL/GenBank/DDBJ databases">
        <title>A Global Phylogenomic Analysis of the Shiitake Genus Lentinula.</title>
        <authorList>
            <consortium name="DOE Joint Genome Institute"/>
            <person name="Sierra-Patev S."/>
            <person name="Min B."/>
            <person name="Naranjo-Ortiz M."/>
            <person name="Looney B."/>
            <person name="Konkel Z."/>
            <person name="Slot J.C."/>
            <person name="Sakamoto Y."/>
            <person name="Steenwyk J.L."/>
            <person name="Rokas A."/>
            <person name="Carro J."/>
            <person name="Camarero S."/>
            <person name="Ferreira P."/>
            <person name="Molpeceres G."/>
            <person name="Ruiz-Duenas F.J."/>
            <person name="Serrano A."/>
            <person name="Henrissat B."/>
            <person name="Drula E."/>
            <person name="Hughes K.W."/>
            <person name="Mata J.L."/>
            <person name="Ishikawa N.K."/>
            <person name="Vargas-Isla R."/>
            <person name="Ushijima S."/>
            <person name="Smith C.A."/>
            <person name="Ahrendt S."/>
            <person name="Andreopoulos W."/>
            <person name="He G."/>
            <person name="Labutti K."/>
            <person name="Lipzen A."/>
            <person name="Ng V."/>
            <person name="Riley R."/>
            <person name="Sandor L."/>
            <person name="Barry K."/>
            <person name="Martinez A.T."/>
            <person name="Xiao Y."/>
            <person name="Gibbons J.G."/>
            <person name="Terashima K."/>
            <person name="Grigoriev I.V."/>
            <person name="Hibbett D.S."/>
        </authorList>
    </citation>
    <scope>NUCLEOTIDE SEQUENCE</scope>
    <source>
        <strain evidence="13">JLM2183</strain>
    </source>
</reference>
<dbReference type="EMBL" id="JAOTPV010000009">
    <property type="protein sequence ID" value="KAJ4478462.1"/>
    <property type="molecule type" value="Genomic_DNA"/>
</dbReference>
<keyword evidence="9 12" id="KW-0811">Translocation</keyword>
<evidence type="ECO:0000256" key="9">
    <source>
        <dbReference type="ARBA" id="ARBA00023010"/>
    </source>
</evidence>
<evidence type="ECO:0000256" key="1">
    <source>
        <dbReference type="ARBA" id="ARBA00004448"/>
    </source>
</evidence>
<dbReference type="InterPro" id="IPR013875">
    <property type="entry name" value="Pam17"/>
</dbReference>
<evidence type="ECO:0000313" key="14">
    <source>
        <dbReference type="Proteomes" id="UP001150266"/>
    </source>
</evidence>
<keyword evidence="14" id="KW-1185">Reference proteome</keyword>
<dbReference type="PANTHER" id="PTHR28021:SF1">
    <property type="entry name" value="PRESEQUENCE TRANSLOCATED-ASSOCIATED MOTOR SUBUNIT PAM17, MITOCHONDRIAL"/>
    <property type="match status" value="1"/>
</dbReference>
<dbReference type="OrthoDB" id="5970083at2759"/>
<dbReference type="PANTHER" id="PTHR28021">
    <property type="entry name" value="PRESEQUENCE TRANSLOCATED-ASSOCIATED MOTOR SUBUNIT PAM17, MITOCHONDRIAL"/>
    <property type="match status" value="1"/>
</dbReference>
<evidence type="ECO:0000256" key="6">
    <source>
        <dbReference type="ARBA" id="ARBA00022927"/>
    </source>
</evidence>
<dbReference type="Proteomes" id="UP001150266">
    <property type="component" value="Unassembled WGS sequence"/>
</dbReference>
<evidence type="ECO:0000256" key="4">
    <source>
        <dbReference type="ARBA" id="ARBA00022692"/>
    </source>
</evidence>
<keyword evidence="8 12" id="KW-1133">Transmembrane helix</keyword>
<dbReference type="AlphaFoldDB" id="A0A9W9AAV6"/>
<keyword evidence="5 12" id="KW-0999">Mitochondrion inner membrane</keyword>
<evidence type="ECO:0000256" key="8">
    <source>
        <dbReference type="ARBA" id="ARBA00022989"/>
    </source>
</evidence>
<keyword evidence="3 12" id="KW-0813">Transport</keyword>
<evidence type="ECO:0000313" key="13">
    <source>
        <dbReference type="EMBL" id="KAJ4478462.1"/>
    </source>
</evidence>
<dbReference type="GO" id="GO:0030150">
    <property type="term" value="P:protein import into mitochondrial matrix"/>
    <property type="evidence" value="ECO:0007669"/>
    <property type="project" value="UniProtKB-UniRule"/>
</dbReference>
<evidence type="ECO:0000256" key="10">
    <source>
        <dbReference type="ARBA" id="ARBA00023128"/>
    </source>
</evidence>
<comment type="caution">
    <text evidence="13">The sequence shown here is derived from an EMBL/GenBank/DDBJ whole genome shotgun (WGS) entry which is preliminary data.</text>
</comment>
<comment type="similarity">
    <text evidence="2 12">Belongs to the PAM17 family.</text>
</comment>
<sequence>MQRTLFIQSLRSFNCSSISSASSTRAAKFAQKSAPLPASAKSDYYRPTASKATEGSFSWPEYLTIRRSKRRWQNFAAIPCSAIGLMGGAMYFGSLDTDPLKPIFGIDPFIFYGICTTACMGVGYLVGPTLGAFLWRSLPSSKRYGSLIDKKDKEFYKRIAKNRVDVTLQSPTSPVPDYYGEKIGSLHQYRKWLRDQNKYRRKVVFDEAA</sequence>
<evidence type="ECO:0000256" key="3">
    <source>
        <dbReference type="ARBA" id="ARBA00022448"/>
    </source>
</evidence>
<organism evidence="13 14">
    <name type="scientific">Lentinula aciculospora</name>
    <dbReference type="NCBI Taxonomy" id="153920"/>
    <lineage>
        <taxon>Eukaryota</taxon>
        <taxon>Fungi</taxon>
        <taxon>Dikarya</taxon>
        <taxon>Basidiomycota</taxon>
        <taxon>Agaricomycotina</taxon>
        <taxon>Agaricomycetes</taxon>
        <taxon>Agaricomycetidae</taxon>
        <taxon>Agaricales</taxon>
        <taxon>Marasmiineae</taxon>
        <taxon>Omphalotaceae</taxon>
        <taxon>Lentinula</taxon>
    </lineage>
</organism>
<dbReference type="GO" id="GO:0001405">
    <property type="term" value="C:PAM complex, Tim23 associated import motor"/>
    <property type="evidence" value="ECO:0007669"/>
    <property type="project" value="UniProtKB-UniRule"/>
</dbReference>
<evidence type="ECO:0000256" key="7">
    <source>
        <dbReference type="ARBA" id="ARBA00022946"/>
    </source>
</evidence>
<protein>
    <recommendedName>
        <fullName evidence="12">Presequence translocated-associated motor subunit PAM17</fullName>
    </recommendedName>
</protein>
<comment type="subunit">
    <text evidence="12">Component of the PAM complex.</text>
</comment>
<gene>
    <name evidence="13" type="ORF">J3R30DRAFT_2904509</name>
</gene>
<feature type="transmembrane region" description="Helical" evidence="12">
    <location>
        <begin position="75"/>
        <end position="94"/>
    </location>
</feature>
<feature type="transmembrane region" description="Helical" evidence="12">
    <location>
        <begin position="109"/>
        <end position="135"/>
    </location>
</feature>
<evidence type="ECO:0000256" key="12">
    <source>
        <dbReference type="RuleBase" id="RU367146"/>
    </source>
</evidence>
<evidence type="ECO:0000256" key="5">
    <source>
        <dbReference type="ARBA" id="ARBA00022792"/>
    </source>
</evidence>
<name>A0A9W9AAV6_9AGAR</name>
<evidence type="ECO:0000256" key="11">
    <source>
        <dbReference type="ARBA" id="ARBA00023136"/>
    </source>
</evidence>
<keyword evidence="11 12" id="KW-0472">Membrane</keyword>